<feature type="region of interest" description="Disordered" evidence="1">
    <location>
        <begin position="28"/>
        <end position="68"/>
    </location>
</feature>
<protein>
    <submittedName>
        <fullName evidence="2">Uncharacterized protein</fullName>
    </submittedName>
</protein>
<accession>A0A317XUK7</accession>
<dbReference type="AlphaFoldDB" id="A0A317XUK7"/>
<gene>
    <name evidence="2" type="ORF">BCV70DRAFT_88871</name>
</gene>
<dbReference type="InParanoid" id="A0A317XUK7"/>
<proteinExistence type="predicted"/>
<evidence type="ECO:0000313" key="2">
    <source>
        <dbReference type="EMBL" id="PWZ01059.1"/>
    </source>
</evidence>
<reference evidence="2 3" key="1">
    <citation type="journal article" date="2018" name="Mol. Biol. Evol.">
        <title>Broad Genomic Sampling Reveals a Smut Pathogenic Ancestry of the Fungal Clade Ustilaginomycotina.</title>
        <authorList>
            <person name="Kijpornyongpan T."/>
            <person name="Mondo S.J."/>
            <person name="Barry K."/>
            <person name="Sandor L."/>
            <person name="Lee J."/>
            <person name="Lipzen A."/>
            <person name="Pangilinan J."/>
            <person name="LaButti K."/>
            <person name="Hainaut M."/>
            <person name="Henrissat B."/>
            <person name="Grigoriev I.V."/>
            <person name="Spatafora J.W."/>
            <person name="Aime M.C."/>
        </authorList>
    </citation>
    <scope>NUCLEOTIDE SEQUENCE [LARGE SCALE GENOMIC DNA]</scope>
    <source>
        <strain evidence="2 3">MCA 3645</strain>
    </source>
</reference>
<sequence>MDRRLIWTSGSSRSYSTAARLMRSSAAQISRPSKHHQQQLNHSNWPTAVPLSSSGQTGQCNEDDGRAQRDRLGPRPACWQLIAAFRKVDLSAACKRTCSHHASYSSSTVLFTRERERKGERVVPSHACVPRWCPLAVAEEPYWSCAVGGKVVN</sequence>
<keyword evidence="3" id="KW-1185">Reference proteome</keyword>
<dbReference type="Proteomes" id="UP000246740">
    <property type="component" value="Unassembled WGS sequence"/>
</dbReference>
<dbReference type="EMBL" id="KZ819191">
    <property type="protein sequence ID" value="PWZ01059.1"/>
    <property type="molecule type" value="Genomic_DNA"/>
</dbReference>
<feature type="compositionally biased region" description="Polar residues" evidence="1">
    <location>
        <begin position="38"/>
        <end position="60"/>
    </location>
</feature>
<organism evidence="2 3">
    <name type="scientific">Testicularia cyperi</name>
    <dbReference type="NCBI Taxonomy" id="1882483"/>
    <lineage>
        <taxon>Eukaryota</taxon>
        <taxon>Fungi</taxon>
        <taxon>Dikarya</taxon>
        <taxon>Basidiomycota</taxon>
        <taxon>Ustilaginomycotina</taxon>
        <taxon>Ustilaginomycetes</taxon>
        <taxon>Ustilaginales</taxon>
        <taxon>Anthracoideaceae</taxon>
        <taxon>Testicularia</taxon>
    </lineage>
</organism>
<evidence type="ECO:0000313" key="3">
    <source>
        <dbReference type="Proteomes" id="UP000246740"/>
    </source>
</evidence>
<name>A0A317XUK7_9BASI</name>
<evidence type="ECO:0000256" key="1">
    <source>
        <dbReference type="SAM" id="MobiDB-lite"/>
    </source>
</evidence>